<proteinExistence type="predicted"/>
<evidence type="ECO:0000256" key="1">
    <source>
        <dbReference type="SAM" id="Phobius"/>
    </source>
</evidence>
<dbReference type="EMBL" id="SGFE01000008">
    <property type="protein sequence ID" value="RZI32666.1"/>
    <property type="molecule type" value="Genomic_DNA"/>
</dbReference>
<keyword evidence="1" id="KW-0812">Transmembrane</keyword>
<feature type="transmembrane region" description="Helical" evidence="1">
    <location>
        <begin position="67"/>
        <end position="93"/>
    </location>
</feature>
<comment type="caution">
    <text evidence="2">The sequence shown here is derived from an EMBL/GenBank/DDBJ whole genome shotgun (WGS) entry which is preliminary data.</text>
</comment>
<evidence type="ECO:0000313" key="3">
    <source>
        <dbReference type="Proteomes" id="UP000293369"/>
    </source>
</evidence>
<accession>A0A4Q7D1P9</accession>
<sequence>MKIKVENDDELLSNAESAKYRIEIALLKIKYQRLLSLTALAASFILLMVLLSLLIHSTFEDVRFELYLPTVTLLVGFVFIQSLRCFRISCFLYSSAILSRRRIAASIDEWQMVCSVENQL</sequence>
<feature type="transmembrane region" description="Helical" evidence="1">
    <location>
        <begin position="34"/>
        <end position="55"/>
    </location>
</feature>
<organism evidence="2 3">
    <name type="scientific">Pseudomonas orientalis</name>
    <dbReference type="NCBI Taxonomy" id="76758"/>
    <lineage>
        <taxon>Bacteria</taxon>
        <taxon>Pseudomonadati</taxon>
        <taxon>Pseudomonadota</taxon>
        <taxon>Gammaproteobacteria</taxon>
        <taxon>Pseudomonadales</taxon>
        <taxon>Pseudomonadaceae</taxon>
        <taxon>Pseudomonas</taxon>
    </lineage>
</organism>
<name>A0A4Q7D1P9_9PSED</name>
<keyword evidence="1" id="KW-1133">Transmembrane helix</keyword>
<dbReference type="AlphaFoldDB" id="A0A4Q7D1P9"/>
<protein>
    <submittedName>
        <fullName evidence="2">Uncharacterized protein</fullName>
    </submittedName>
</protein>
<reference evidence="2 3" key="1">
    <citation type="submission" date="2019-02" db="EMBL/GenBank/DDBJ databases">
        <title>Pseudomonas spp from wheat grain.</title>
        <authorList>
            <person name="Cho G.-S."/>
            <person name="Franz C.M.A.P."/>
        </authorList>
    </citation>
    <scope>NUCLEOTIDE SEQUENCE [LARGE SCALE GENOMIC DNA]</scope>
    <source>
        <strain evidence="2 3">133NRW</strain>
    </source>
</reference>
<evidence type="ECO:0000313" key="2">
    <source>
        <dbReference type="EMBL" id="RZI32666.1"/>
    </source>
</evidence>
<dbReference type="Proteomes" id="UP000293369">
    <property type="component" value="Unassembled WGS sequence"/>
</dbReference>
<gene>
    <name evidence="2" type="ORF">EUX57_05280</name>
</gene>
<dbReference type="RefSeq" id="WP_130138152.1">
    <property type="nucleotide sequence ID" value="NZ_SGFE01000008.1"/>
</dbReference>
<keyword evidence="1" id="KW-0472">Membrane</keyword>